<dbReference type="PROSITE" id="PS50001">
    <property type="entry name" value="SH2"/>
    <property type="match status" value="1"/>
</dbReference>
<dbReference type="Pfam" id="PF00017">
    <property type="entry name" value="SH2"/>
    <property type="match status" value="1"/>
</dbReference>
<dbReference type="SUPFAM" id="SSF55550">
    <property type="entry name" value="SH2 domain"/>
    <property type="match status" value="1"/>
</dbReference>
<feature type="domain" description="SH2" evidence="4">
    <location>
        <begin position="177"/>
        <end position="287"/>
    </location>
</feature>
<evidence type="ECO:0000313" key="5">
    <source>
        <dbReference type="EMBL" id="KAJ8263473.1"/>
    </source>
</evidence>
<sequence length="289" mass="31357">MPPQINREEKPGKKAAPRKAPPSRPGPAPAPAPIPNLEDDVYLDPNEGQTEGSDELYLEPNAACPPPPGAGVRLPPPPKIITRVAPPPRAGPPPPPVVKPPIPRALSSTHLPGDGKSVPPPEAKRPLFPIKPPPPGMKPHLPPPSLPLPSQSDAAVGGLKKSPLSGTEESRLQEKEWFAGNCDRKTAEAVLSKVNKDGSFLVRYSSAQNTQQPYTLVVLYRQKVYNIPIRYLELEHTQGYALGKEGKRNEEVFSSLQEIISHHMNKTILLIDSKSQAKHSTHLTHPVHP</sequence>
<dbReference type="InterPro" id="IPR036860">
    <property type="entry name" value="SH2_dom_sf"/>
</dbReference>
<comment type="caution">
    <text evidence="5">The sequence shown here is derived from an EMBL/GenBank/DDBJ whole genome shotgun (WGS) entry which is preliminary data.</text>
</comment>
<dbReference type="SMART" id="SM00252">
    <property type="entry name" value="SH2"/>
    <property type="match status" value="1"/>
</dbReference>
<dbReference type="AlphaFoldDB" id="A0A9Q1D9U0"/>
<evidence type="ECO:0000259" key="4">
    <source>
        <dbReference type="PROSITE" id="PS50001"/>
    </source>
</evidence>
<dbReference type="PANTHER" id="PTHR14098:SF17">
    <property type="entry name" value="B-CELL LINKER PROTEIN"/>
    <property type="match status" value="1"/>
</dbReference>
<feature type="compositionally biased region" description="Pro residues" evidence="3">
    <location>
        <begin position="19"/>
        <end position="34"/>
    </location>
</feature>
<keyword evidence="1 2" id="KW-0727">SH2 domain</keyword>
<dbReference type="OrthoDB" id="10044490at2759"/>
<dbReference type="GO" id="GO:0035556">
    <property type="term" value="P:intracellular signal transduction"/>
    <property type="evidence" value="ECO:0007669"/>
    <property type="project" value="TreeGrafter"/>
</dbReference>
<reference evidence="5" key="1">
    <citation type="journal article" date="2023" name="Science">
        <title>Genome structures resolve the early diversification of teleost fishes.</title>
        <authorList>
            <person name="Parey E."/>
            <person name="Louis A."/>
            <person name="Montfort J."/>
            <person name="Bouchez O."/>
            <person name="Roques C."/>
            <person name="Iampietro C."/>
            <person name="Lluch J."/>
            <person name="Castinel A."/>
            <person name="Donnadieu C."/>
            <person name="Desvignes T."/>
            <person name="Floi Bucao C."/>
            <person name="Jouanno E."/>
            <person name="Wen M."/>
            <person name="Mejri S."/>
            <person name="Dirks R."/>
            <person name="Jansen H."/>
            <person name="Henkel C."/>
            <person name="Chen W.J."/>
            <person name="Zahm M."/>
            <person name="Cabau C."/>
            <person name="Klopp C."/>
            <person name="Thompson A.W."/>
            <person name="Robinson-Rechavi M."/>
            <person name="Braasch I."/>
            <person name="Lecointre G."/>
            <person name="Bobe J."/>
            <person name="Postlethwait J.H."/>
            <person name="Berthelot C."/>
            <person name="Roest Crollius H."/>
            <person name="Guiguen Y."/>
        </authorList>
    </citation>
    <scope>NUCLEOTIDE SEQUENCE</scope>
    <source>
        <strain evidence="5">Concon-B</strain>
    </source>
</reference>
<evidence type="ECO:0000256" key="2">
    <source>
        <dbReference type="PROSITE-ProRule" id="PRU00191"/>
    </source>
</evidence>
<protein>
    <recommendedName>
        <fullName evidence="4">SH2 domain-containing protein</fullName>
    </recommendedName>
</protein>
<dbReference type="InterPro" id="IPR000980">
    <property type="entry name" value="SH2"/>
</dbReference>
<dbReference type="FunFam" id="3.30.505.10:FF:000016">
    <property type="entry name" value="B-cell linker protein isoform 2"/>
    <property type="match status" value="1"/>
</dbReference>
<proteinExistence type="predicted"/>
<feature type="compositionally biased region" description="Pro residues" evidence="3">
    <location>
        <begin position="63"/>
        <end position="103"/>
    </location>
</feature>
<feature type="compositionally biased region" description="Pro residues" evidence="3">
    <location>
        <begin position="129"/>
        <end position="147"/>
    </location>
</feature>
<gene>
    <name evidence="5" type="ORF">COCON_G00159300</name>
</gene>
<dbReference type="Proteomes" id="UP001152803">
    <property type="component" value="Unassembled WGS sequence"/>
</dbReference>
<dbReference type="InterPro" id="IPR051751">
    <property type="entry name" value="Immunoreceptor_sig_adapters"/>
</dbReference>
<dbReference type="GO" id="GO:0005737">
    <property type="term" value="C:cytoplasm"/>
    <property type="evidence" value="ECO:0007669"/>
    <property type="project" value="UniProtKB-ARBA"/>
</dbReference>
<evidence type="ECO:0000256" key="1">
    <source>
        <dbReference type="ARBA" id="ARBA00022999"/>
    </source>
</evidence>
<feature type="region of interest" description="Disordered" evidence="3">
    <location>
        <begin position="1"/>
        <end position="170"/>
    </location>
</feature>
<dbReference type="GO" id="GO:0007169">
    <property type="term" value="P:cell surface receptor protein tyrosine kinase signaling pathway"/>
    <property type="evidence" value="ECO:0007669"/>
    <property type="project" value="TreeGrafter"/>
</dbReference>
<organism evidence="5 6">
    <name type="scientific">Conger conger</name>
    <name type="common">Conger eel</name>
    <name type="synonym">Muraena conger</name>
    <dbReference type="NCBI Taxonomy" id="82655"/>
    <lineage>
        <taxon>Eukaryota</taxon>
        <taxon>Metazoa</taxon>
        <taxon>Chordata</taxon>
        <taxon>Craniata</taxon>
        <taxon>Vertebrata</taxon>
        <taxon>Euteleostomi</taxon>
        <taxon>Actinopterygii</taxon>
        <taxon>Neopterygii</taxon>
        <taxon>Teleostei</taxon>
        <taxon>Anguilliformes</taxon>
        <taxon>Congridae</taxon>
        <taxon>Conger</taxon>
    </lineage>
</organism>
<evidence type="ECO:0000313" key="6">
    <source>
        <dbReference type="Proteomes" id="UP001152803"/>
    </source>
</evidence>
<feature type="compositionally biased region" description="Basic and acidic residues" evidence="3">
    <location>
        <begin position="1"/>
        <end position="12"/>
    </location>
</feature>
<evidence type="ECO:0000256" key="3">
    <source>
        <dbReference type="SAM" id="MobiDB-lite"/>
    </source>
</evidence>
<dbReference type="EMBL" id="JAFJMO010000011">
    <property type="protein sequence ID" value="KAJ8263473.1"/>
    <property type="molecule type" value="Genomic_DNA"/>
</dbReference>
<accession>A0A9Q1D9U0</accession>
<keyword evidence="6" id="KW-1185">Reference proteome</keyword>
<dbReference type="PANTHER" id="PTHR14098">
    <property type="entry name" value="SH2 DOMAIN CONTAINING PROTEIN"/>
    <property type="match status" value="1"/>
</dbReference>
<name>A0A9Q1D9U0_CONCO</name>
<dbReference type="PRINTS" id="PR00401">
    <property type="entry name" value="SH2DOMAIN"/>
</dbReference>
<dbReference type="Gene3D" id="3.30.505.10">
    <property type="entry name" value="SH2 domain"/>
    <property type="match status" value="1"/>
</dbReference>